<dbReference type="EMBL" id="ALWB01000252">
    <property type="protein sequence ID" value="ELS30775.1"/>
    <property type="molecule type" value="Genomic_DNA"/>
</dbReference>
<keyword evidence="2" id="KW-1185">Reference proteome</keyword>
<evidence type="ECO:0000313" key="1">
    <source>
        <dbReference type="EMBL" id="ELS30775.1"/>
    </source>
</evidence>
<name>L8MWF8_9CYAN</name>
<protein>
    <submittedName>
        <fullName evidence="1">Uncharacterized protein</fullName>
    </submittedName>
</protein>
<dbReference type="AlphaFoldDB" id="L8MWF8"/>
<gene>
    <name evidence="1" type="ORF">Pse7429DRAFT_4032</name>
</gene>
<comment type="caution">
    <text evidence="1">The sequence shown here is derived from an EMBL/GenBank/DDBJ whole genome shotgun (WGS) entry which is preliminary data.</text>
</comment>
<accession>L8MWF8</accession>
<sequence length="43" mass="5079">MLERESRCVLYFVFNFGFNGIQGKHEFLLNLAVNDIFNKDLLI</sequence>
<reference evidence="1 2" key="1">
    <citation type="journal article" date="2013" name="Proc. Natl. Acad. Sci. U.S.A.">
        <title>Improving the coverage of the cyanobacterial phylum using diversity-driven genome sequencing.</title>
        <authorList>
            <person name="Shih P.M."/>
            <person name="Wu D."/>
            <person name="Latifi A."/>
            <person name="Axen S.D."/>
            <person name="Fewer D.P."/>
            <person name="Talla E."/>
            <person name="Calteau A."/>
            <person name="Cai F."/>
            <person name="Tandeau de Marsac N."/>
            <person name="Rippka R."/>
            <person name="Herdman M."/>
            <person name="Sivonen K."/>
            <person name="Coursin T."/>
            <person name="Laurent T."/>
            <person name="Goodwin L."/>
            <person name="Nolan M."/>
            <person name="Davenport K.W."/>
            <person name="Han C.S."/>
            <person name="Rubin E.M."/>
            <person name="Eisen J.A."/>
            <person name="Woyke T."/>
            <person name="Gugger M."/>
            <person name="Kerfeld C.A."/>
        </authorList>
    </citation>
    <scope>NUCLEOTIDE SEQUENCE [LARGE SCALE GENOMIC DNA]</scope>
    <source>
        <strain evidence="1 2">PCC 7429</strain>
    </source>
</reference>
<organism evidence="1 2">
    <name type="scientific">Pseudanabaena biceps PCC 7429</name>
    <dbReference type="NCBI Taxonomy" id="927668"/>
    <lineage>
        <taxon>Bacteria</taxon>
        <taxon>Bacillati</taxon>
        <taxon>Cyanobacteriota</taxon>
        <taxon>Cyanophyceae</taxon>
        <taxon>Pseudanabaenales</taxon>
        <taxon>Pseudanabaenaceae</taxon>
        <taxon>Pseudanabaena</taxon>
    </lineage>
</organism>
<dbReference type="PATRIC" id="fig|927668.3.peg.4649"/>
<proteinExistence type="predicted"/>
<dbReference type="Proteomes" id="UP000011201">
    <property type="component" value="Unassembled WGS sequence"/>
</dbReference>
<evidence type="ECO:0000313" key="2">
    <source>
        <dbReference type="Proteomes" id="UP000011201"/>
    </source>
</evidence>